<dbReference type="OrthoDB" id="3776625at2"/>
<dbReference type="EMBL" id="SRRO01000001">
    <property type="protein sequence ID" value="TGN63160.1"/>
    <property type="molecule type" value="Genomic_DNA"/>
</dbReference>
<dbReference type="AlphaFoldDB" id="A0A4Z1CJ85"/>
<gene>
    <name evidence="2" type="ORF">EXE59_03775</name>
</gene>
<evidence type="ECO:0000256" key="1">
    <source>
        <dbReference type="SAM" id="MobiDB-lite"/>
    </source>
</evidence>
<dbReference type="Proteomes" id="UP000297496">
    <property type="component" value="Unassembled WGS sequence"/>
</dbReference>
<feature type="compositionally biased region" description="Polar residues" evidence="1">
    <location>
        <begin position="71"/>
        <end position="80"/>
    </location>
</feature>
<comment type="caution">
    <text evidence="2">The sequence shown here is derived from an EMBL/GenBank/DDBJ whole genome shotgun (WGS) entry which is preliminary data.</text>
</comment>
<accession>A0A4Z1CJ85</accession>
<reference evidence="2 3" key="1">
    <citation type="submission" date="2019-04" db="EMBL/GenBank/DDBJ databases">
        <title>Three New Species of Nocardioides, Nocardioides euryhalodurans sp. nov., Nocardioides seonyuensis sp. nov. and Nocardioides eburneoflavus sp. nov. Isolated from Soil.</title>
        <authorList>
            <person name="Roh S.G."/>
            <person name="Lee C."/>
            <person name="Kim M.-K."/>
            <person name="Kim S.B."/>
        </authorList>
    </citation>
    <scope>NUCLEOTIDE SEQUENCE [LARGE SCALE GENOMIC DNA]</scope>
    <source>
        <strain evidence="2 3">MMS17-SY213</strain>
    </source>
</reference>
<evidence type="ECO:0000313" key="3">
    <source>
        <dbReference type="Proteomes" id="UP000297496"/>
    </source>
</evidence>
<organism evidence="2 3">
    <name type="scientific">Nocardioides eburneiflavus</name>
    <dbReference type="NCBI Taxonomy" id="2518372"/>
    <lineage>
        <taxon>Bacteria</taxon>
        <taxon>Bacillati</taxon>
        <taxon>Actinomycetota</taxon>
        <taxon>Actinomycetes</taxon>
        <taxon>Propionibacteriales</taxon>
        <taxon>Nocardioidaceae</taxon>
        <taxon>Nocardioides</taxon>
    </lineage>
</organism>
<protein>
    <submittedName>
        <fullName evidence="2">Uncharacterized protein</fullName>
    </submittedName>
</protein>
<sequence>MAWRSALRSATTWSSTTSTSCSTLGCRRARGCAVSRAAYLLAVAASLLLGGCGADRDTQPAPARATPPALGSSSQPTSAAPTGVPELEDGPVTPGRYRMAVLNTCDLDCPADEKPALPTLEVTVPAGWTAATELVSLFPAAGRDTSSPSDPALVLGWTNWWVGLNSQPCSQVSHQETDTPIGPSVDDFVDAVTAHPLIDSGEPSPVRLGKHRGTFFSLLGPEDLNDCEEWRPWEPSPYAQGPSNRWDLWVMDVDGVRVVVMTQYFPETPTDIEAELRAMARSVRFTR</sequence>
<proteinExistence type="predicted"/>
<feature type="region of interest" description="Disordered" evidence="1">
    <location>
        <begin position="58"/>
        <end position="92"/>
    </location>
</feature>
<name>A0A4Z1CJ85_9ACTN</name>
<keyword evidence="3" id="KW-1185">Reference proteome</keyword>
<feature type="compositionally biased region" description="Low complexity" evidence="1">
    <location>
        <begin position="60"/>
        <end position="69"/>
    </location>
</feature>
<evidence type="ECO:0000313" key="2">
    <source>
        <dbReference type="EMBL" id="TGN63160.1"/>
    </source>
</evidence>
<dbReference type="PROSITE" id="PS51257">
    <property type="entry name" value="PROKAR_LIPOPROTEIN"/>
    <property type="match status" value="1"/>
</dbReference>
<dbReference type="RefSeq" id="WP_135837702.1">
    <property type="nucleotide sequence ID" value="NZ_SRRO01000001.1"/>
</dbReference>